<sequence>MELFMTLEEELGISIPNSEADKLETPQQVVDYIRAVTSRE</sequence>
<evidence type="ECO:0000313" key="2">
    <source>
        <dbReference type="EMBL" id="SMG02082.1"/>
    </source>
</evidence>
<dbReference type="SUPFAM" id="SSF47336">
    <property type="entry name" value="ACP-like"/>
    <property type="match status" value="1"/>
</dbReference>
<organism evidence="2 3">
    <name type="scientific">Burkholderia singularis</name>
    <dbReference type="NCBI Taxonomy" id="1503053"/>
    <lineage>
        <taxon>Bacteria</taxon>
        <taxon>Pseudomonadati</taxon>
        <taxon>Pseudomonadota</taxon>
        <taxon>Betaproteobacteria</taxon>
        <taxon>Burkholderiales</taxon>
        <taxon>Burkholderiaceae</taxon>
        <taxon>Burkholderia</taxon>
        <taxon>pseudomallei group</taxon>
    </lineage>
</organism>
<dbReference type="PROSITE" id="PS50075">
    <property type="entry name" value="CARRIER"/>
    <property type="match status" value="1"/>
</dbReference>
<gene>
    <name evidence="2" type="ORF">BSIN_4845</name>
</gene>
<dbReference type="EMBL" id="FXAN01000089">
    <property type="protein sequence ID" value="SMG02082.1"/>
    <property type="molecule type" value="Genomic_DNA"/>
</dbReference>
<name>A0A238HA81_9BURK</name>
<feature type="domain" description="Carrier" evidence="1">
    <location>
        <begin position="1"/>
        <end position="37"/>
    </location>
</feature>
<dbReference type="InterPro" id="IPR009081">
    <property type="entry name" value="PP-bd_ACP"/>
</dbReference>
<accession>A0A238HA81</accession>
<dbReference type="InterPro" id="IPR036736">
    <property type="entry name" value="ACP-like_sf"/>
</dbReference>
<protein>
    <recommendedName>
        <fullName evidence="1">Carrier domain-containing protein</fullName>
    </recommendedName>
</protein>
<dbReference type="Gene3D" id="1.10.1200.10">
    <property type="entry name" value="ACP-like"/>
    <property type="match status" value="1"/>
</dbReference>
<proteinExistence type="predicted"/>
<evidence type="ECO:0000259" key="1">
    <source>
        <dbReference type="PROSITE" id="PS50075"/>
    </source>
</evidence>
<dbReference type="AlphaFoldDB" id="A0A238HA81"/>
<dbReference type="Proteomes" id="UP000198460">
    <property type="component" value="Unassembled WGS sequence"/>
</dbReference>
<dbReference type="Pfam" id="PF00550">
    <property type="entry name" value="PP-binding"/>
    <property type="match status" value="1"/>
</dbReference>
<reference evidence="2 3" key="1">
    <citation type="submission" date="2017-04" db="EMBL/GenBank/DDBJ databases">
        <authorList>
            <person name="Afonso C.L."/>
            <person name="Miller P.J."/>
            <person name="Scott M.A."/>
            <person name="Spackman E."/>
            <person name="Goraichik I."/>
            <person name="Dimitrov K.M."/>
            <person name="Suarez D.L."/>
            <person name="Swayne D.E."/>
        </authorList>
    </citation>
    <scope>NUCLEOTIDE SEQUENCE [LARGE SCALE GENOMIC DNA]</scope>
    <source>
        <strain evidence="2">LMG 28154</strain>
    </source>
</reference>
<evidence type="ECO:0000313" key="3">
    <source>
        <dbReference type="Proteomes" id="UP000198460"/>
    </source>
</evidence>